<dbReference type="EMBL" id="JAEUBG010003692">
    <property type="protein sequence ID" value="KAH3682422.1"/>
    <property type="molecule type" value="Genomic_DNA"/>
</dbReference>
<organism evidence="2 3">
    <name type="scientific">Wickerhamomyces pijperi</name>
    <name type="common">Yeast</name>
    <name type="synonym">Pichia pijperi</name>
    <dbReference type="NCBI Taxonomy" id="599730"/>
    <lineage>
        <taxon>Eukaryota</taxon>
        <taxon>Fungi</taxon>
        <taxon>Dikarya</taxon>
        <taxon>Ascomycota</taxon>
        <taxon>Saccharomycotina</taxon>
        <taxon>Saccharomycetes</taxon>
        <taxon>Phaffomycetales</taxon>
        <taxon>Wickerhamomycetaceae</taxon>
        <taxon>Wickerhamomyces</taxon>
    </lineage>
</organism>
<evidence type="ECO:0000313" key="2">
    <source>
        <dbReference type="EMBL" id="KAH3682422.1"/>
    </source>
</evidence>
<name>A0A9P8Q3F6_WICPI</name>
<reference evidence="2" key="2">
    <citation type="submission" date="2021-01" db="EMBL/GenBank/DDBJ databases">
        <authorList>
            <person name="Schikora-Tamarit M.A."/>
        </authorList>
    </citation>
    <scope>NUCLEOTIDE SEQUENCE</scope>
    <source>
        <strain evidence="2">CBS2887</strain>
    </source>
</reference>
<comment type="caution">
    <text evidence="2">The sequence shown here is derived from an EMBL/GenBank/DDBJ whole genome shotgun (WGS) entry which is preliminary data.</text>
</comment>
<reference evidence="2" key="1">
    <citation type="journal article" date="2021" name="Open Biol.">
        <title>Shared evolutionary footprints suggest mitochondrial oxidative damage underlies multiple complex I losses in fungi.</title>
        <authorList>
            <person name="Schikora-Tamarit M.A."/>
            <person name="Marcet-Houben M."/>
            <person name="Nosek J."/>
            <person name="Gabaldon T."/>
        </authorList>
    </citation>
    <scope>NUCLEOTIDE SEQUENCE</scope>
    <source>
        <strain evidence="2">CBS2887</strain>
    </source>
</reference>
<evidence type="ECO:0000256" key="1">
    <source>
        <dbReference type="SAM" id="MobiDB-lite"/>
    </source>
</evidence>
<feature type="region of interest" description="Disordered" evidence="1">
    <location>
        <begin position="397"/>
        <end position="454"/>
    </location>
</feature>
<dbReference type="OrthoDB" id="10635667at2759"/>
<sequence length="800" mass="92154">MDSNINLDVTEWQWSTDSFHVEMADLGISEFEGKLKEKMNIDKQSAGFLKTATQIIKNEDMLKLKSYDTIPLVLKTKFLITECVILDPKNNEPLVTDRLQDFIGSCDVCDYQYDGFKKATEMDVLPKEVMTVNKEVKEFVKEALKSGFELPNEFKKLEKVQEGVEKFRVNLIDTGMNLVDEPAHCFDIPLSIEMEKDTDVGLVEEEIAELCDPEQELSMFESDVHDGLRRLKKMNDYIFKLREEDPKEFPLEFDVEKWNTDIPDEFSPLESDTRPLESHLIEEELEKGLEYRLAPPFMDSAPPYNESKNSLEYANVKVPKKLKIPNEKEDPLLYFQFIASKFKERDLTDESIKAQQLQIFEEATDTLVKLVTASEYIITDGECDAIIADCIEEFNREEEKENPTPQPDELKITLRSKFRKSTNQEPTESVRRSTKPNPEPTNRSYHIPELDDDSDTSMTSLFGKSHFAAHKTNNDQTAMNFEDTLAVNKMATTVLSMNQTTIESRPTAKRSIDDELEELISKRKKKAKVGRAIPTVRVPLLEYLKGEQTTEVLSTARRSEEQQEPSMVEDNNFQRETQNHFNSSISDATGTIGFNLTYININQEYLRFLDDHCKGLKVLEFEMDENDADFIINSKTAILIIQAKSLEQYNLDGDLIIGERLLRVQRKYQTSYVIISTSSTYTRYETLTNFQIAMIQLGMKPIITTDSVLNICEYISKLSSEYSRKDLQIEDIETIESDSRIEILVSCGVNQFAALEMLQKRSLLDIISMSFEEWRKEFPFLGSATELGMERLFSLEWSIS</sequence>
<gene>
    <name evidence="2" type="ORF">WICPIJ_006608</name>
</gene>
<evidence type="ECO:0000313" key="3">
    <source>
        <dbReference type="Proteomes" id="UP000774326"/>
    </source>
</evidence>
<feature type="compositionally biased region" description="Basic and acidic residues" evidence="1">
    <location>
        <begin position="397"/>
        <end position="412"/>
    </location>
</feature>
<protein>
    <submittedName>
        <fullName evidence="2">Uncharacterized protein</fullName>
    </submittedName>
</protein>
<proteinExistence type="predicted"/>
<accession>A0A9P8Q3F6</accession>
<dbReference type="Proteomes" id="UP000774326">
    <property type="component" value="Unassembled WGS sequence"/>
</dbReference>
<dbReference type="AlphaFoldDB" id="A0A9P8Q3F6"/>
<keyword evidence="3" id="KW-1185">Reference proteome</keyword>